<keyword evidence="3 6" id="KW-0819">tRNA processing</keyword>
<dbReference type="GO" id="GO:0106004">
    <property type="term" value="P:tRNA (guanine-N7)-methylation"/>
    <property type="evidence" value="ECO:0007669"/>
    <property type="project" value="UniProtKB-UniRule"/>
</dbReference>
<comment type="subcellular location">
    <subcellularLocation>
        <location evidence="1 6">Nucleus</location>
    </subcellularLocation>
</comment>
<dbReference type="GO" id="GO:0043527">
    <property type="term" value="C:tRNA methyltransferase complex"/>
    <property type="evidence" value="ECO:0007669"/>
    <property type="project" value="TreeGrafter"/>
</dbReference>
<dbReference type="InterPro" id="IPR028884">
    <property type="entry name" value="Trm82"/>
</dbReference>
<proteinExistence type="inferred from homology"/>
<gene>
    <name evidence="8" type="ORF">B0H63DRAFT_517799</name>
</gene>
<feature type="region of interest" description="Disordered" evidence="7">
    <location>
        <begin position="43"/>
        <end position="124"/>
    </location>
</feature>
<dbReference type="AlphaFoldDB" id="A0AAE0P7D6"/>
<keyword evidence="9" id="KW-1185">Reference proteome</keyword>
<comment type="similarity">
    <text evidence="6">Belongs to the WD repeat TRM82 family.</text>
</comment>
<evidence type="ECO:0000313" key="8">
    <source>
        <dbReference type="EMBL" id="KAK3394696.1"/>
    </source>
</evidence>
<evidence type="ECO:0000256" key="6">
    <source>
        <dbReference type="HAMAP-Rule" id="MF_03056"/>
    </source>
</evidence>
<dbReference type="Gene3D" id="2.130.10.10">
    <property type="entry name" value="YVTN repeat-like/Quinoprotein amine dehydrogenase"/>
    <property type="match status" value="2"/>
</dbReference>
<comment type="caution">
    <text evidence="8">The sequence shown here is derived from an EMBL/GenBank/DDBJ whole genome shotgun (WGS) entry which is preliminary data.</text>
</comment>
<organism evidence="8 9">
    <name type="scientific">Podospora didyma</name>
    <dbReference type="NCBI Taxonomy" id="330526"/>
    <lineage>
        <taxon>Eukaryota</taxon>
        <taxon>Fungi</taxon>
        <taxon>Dikarya</taxon>
        <taxon>Ascomycota</taxon>
        <taxon>Pezizomycotina</taxon>
        <taxon>Sordariomycetes</taxon>
        <taxon>Sordariomycetidae</taxon>
        <taxon>Sordariales</taxon>
        <taxon>Podosporaceae</taxon>
        <taxon>Podospora</taxon>
    </lineage>
</organism>
<keyword evidence="5 6" id="KW-0539">Nucleus</keyword>
<reference evidence="8" key="1">
    <citation type="journal article" date="2023" name="Mol. Phylogenet. Evol.">
        <title>Genome-scale phylogeny and comparative genomics of the fungal order Sordariales.</title>
        <authorList>
            <person name="Hensen N."/>
            <person name="Bonometti L."/>
            <person name="Westerberg I."/>
            <person name="Brannstrom I.O."/>
            <person name="Guillou S."/>
            <person name="Cros-Aarteil S."/>
            <person name="Calhoun S."/>
            <person name="Haridas S."/>
            <person name="Kuo A."/>
            <person name="Mondo S."/>
            <person name="Pangilinan J."/>
            <person name="Riley R."/>
            <person name="LaButti K."/>
            <person name="Andreopoulos B."/>
            <person name="Lipzen A."/>
            <person name="Chen C."/>
            <person name="Yan M."/>
            <person name="Daum C."/>
            <person name="Ng V."/>
            <person name="Clum A."/>
            <person name="Steindorff A."/>
            <person name="Ohm R.A."/>
            <person name="Martin F."/>
            <person name="Silar P."/>
            <person name="Natvig D.O."/>
            <person name="Lalanne C."/>
            <person name="Gautier V."/>
            <person name="Ament-Velasquez S.L."/>
            <person name="Kruys A."/>
            <person name="Hutchinson M.I."/>
            <person name="Powell A.J."/>
            <person name="Barry K."/>
            <person name="Miller A.N."/>
            <person name="Grigoriev I.V."/>
            <person name="Debuchy R."/>
            <person name="Gladieux P."/>
            <person name="Hiltunen Thoren M."/>
            <person name="Johannesson H."/>
        </authorList>
    </citation>
    <scope>NUCLEOTIDE SEQUENCE</scope>
    <source>
        <strain evidence="8">CBS 232.78</strain>
    </source>
</reference>
<evidence type="ECO:0000256" key="2">
    <source>
        <dbReference type="ARBA" id="ARBA00022574"/>
    </source>
</evidence>
<dbReference type="EMBL" id="JAULSW010000001">
    <property type="protein sequence ID" value="KAK3394696.1"/>
    <property type="molecule type" value="Genomic_DNA"/>
</dbReference>
<protein>
    <recommendedName>
        <fullName evidence="10">Transfer RNA methyltransferase 82</fullName>
    </recommendedName>
</protein>
<dbReference type="InterPro" id="IPR015943">
    <property type="entry name" value="WD40/YVTN_repeat-like_dom_sf"/>
</dbReference>
<dbReference type="InterPro" id="IPR036322">
    <property type="entry name" value="WD40_repeat_dom_sf"/>
</dbReference>
<dbReference type="SUPFAM" id="SSF50978">
    <property type="entry name" value="WD40 repeat-like"/>
    <property type="match status" value="1"/>
</dbReference>
<dbReference type="HAMAP" id="MF_03056">
    <property type="entry name" value="TRM82"/>
    <property type="match status" value="1"/>
</dbReference>
<accession>A0AAE0P7D6</accession>
<dbReference type="PANTHER" id="PTHR16288:SF0">
    <property type="entry name" value="TRNA (GUANINE-N(7)-)-METHYLTRANSFERASE NON-CATALYTIC SUBUNIT WDR4"/>
    <property type="match status" value="1"/>
</dbReference>
<keyword evidence="2 6" id="KW-0853">WD repeat</keyword>
<evidence type="ECO:0008006" key="10">
    <source>
        <dbReference type="Google" id="ProtNLM"/>
    </source>
</evidence>
<evidence type="ECO:0000256" key="5">
    <source>
        <dbReference type="ARBA" id="ARBA00023242"/>
    </source>
</evidence>
<dbReference type="SMART" id="SM00320">
    <property type="entry name" value="WD40"/>
    <property type="match status" value="3"/>
</dbReference>
<feature type="compositionally biased region" description="Low complexity" evidence="7">
    <location>
        <begin position="49"/>
        <end position="63"/>
    </location>
</feature>
<reference evidence="8" key="2">
    <citation type="submission" date="2023-06" db="EMBL/GenBank/DDBJ databases">
        <authorList>
            <consortium name="Lawrence Berkeley National Laboratory"/>
            <person name="Haridas S."/>
            <person name="Hensen N."/>
            <person name="Bonometti L."/>
            <person name="Westerberg I."/>
            <person name="Brannstrom I.O."/>
            <person name="Guillou S."/>
            <person name="Cros-Aarteil S."/>
            <person name="Calhoun S."/>
            <person name="Kuo A."/>
            <person name="Mondo S."/>
            <person name="Pangilinan J."/>
            <person name="Riley R."/>
            <person name="LaButti K."/>
            <person name="Andreopoulos B."/>
            <person name="Lipzen A."/>
            <person name="Chen C."/>
            <person name="Yanf M."/>
            <person name="Daum C."/>
            <person name="Ng V."/>
            <person name="Clum A."/>
            <person name="Steindorff A."/>
            <person name="Ohm R."/>
            <person name="Martin F."/>
            <person name="Silar P."/>
            <person name="Natvig D."/>
            <person name="Lalanne C."/>
            <person name="Gautier V."/>
            <person name="Ament-velasquez S.L."/>
            <person name="Kruys A."/>
            <person name="Hutchinson M.I."/>
            <person name="Powell A.J."/>
            <person name="Barry K."/>
            <person name="Miller A.N."/>
            <person name="Grigoriev I.V."/>
            <person name="Debuchy R."/>
            <person name="Gladieux P."/>
            <person name="Thoren M.H."/>
            <person name="Johannesson H."/>
        </authorList>
    </citation>
    <scope>NUCLEOTIDE SEQUENCE</scope>
    <source>
        <strain evidence="8">CBS 232.78</strain>
    </source>
</reference>
<name>A0AAE0P7D6_9PEZI</name>
<evidence type="ECO:0000256" key="1">
    <source>
        <dbReference type="ARBA" id="ARBA00004123"/>
    </source>
</evidence>
<dbReference type="InterPro" id="IPR001680">
    <property type="entry name" value="WD40_rpt"/>
</dbReference>
<evidence type="ECO:0000256" key="4">
    <source>
        <dbReference type="ARBA" id="ARBA00022737"/>
    </source>
</evidence>
<feature type="compositionally biased region" description="Basic and acidic residues" evidence="7">
    <location>
        <begin position="204"/>
        <end position="228"/>
    </location>
</feature>
<dbReference type="Proteomes" id="UP001285441">
    <property type="component" value="Unassembled WGS sequence"/>
</dbReference>
<keyword evidence="4 6" id="KW-0677">Repeat</keyword>
<dbReference type="GO" id="GO:0005829">
    <property type="term" value="C:cytosol"/>
    <property type="evidence" value="ECO:0007669"/>
    <property type="project" value="TreeGrafter"/>
</dbReference>
<comment type="function">
    <text evidence="6">Required for the formation of N(7)-methylguanine at position 46 (m7G46) in tRNA. In the complex, it is required to stabilize and induce conformational changes of the catalytic subunit.</text>
</comment>
<sequence>MAVPYHVLKVCGDVVFAARGSNIYSFNLSLEHLSTWNYPAKADGKPCGSSSVPQAASPAAEVPPSKRRRLEAGQGEGTGAGADIGEASNGNATAEPEVLEVGNRRRKKDKSACKEPNNTPLEKPFVQGLHATTDGRHLVAVTGSDKTIWVFEHDGAGKLIQLSQRMMPKRPCSIVITPDNQTILSADKFGDVYSLPLIPSPFTEEQKQQTSKEDNEIKSADNASKDATPEPSRSATLSTAAAAAAQFKPQANEFTVHTKRNRMALENQKLALELKLAEKSRAAADAAFEHTLLLGHVSMLTAVLVATAPSTGRKYIITADRDEHIRVSRGTPSQAHIIEGFCLGHEDFVSKLCIPTGQPELLISGGGDDDLFLWDWAAGKLVSKANVLQHAQLIESETKKIAIGRLFTCQQKSNGRAWVFVICERIPALFCFQLQDTTLQHIQTIRTARNPLDVDVVKQAAEAAASSSSSSGSLAVLDWAEQDDVMAEQQPVHEGSGLWVKSNATPNGPAVEEDINVSPQELQKILYPTESLRKTAVDFEE</sequence>
<comment type="pathway">
    <text evidence="6">tRNA modification; N(7)-methylguanine-tRNA biosynthesis.</text>
</comment>
<evidence type="ECO:0000256" key="3">
    <source>
        <dbReference type="ARBA" id="ARBA00022694"/>
    </source>
</evidence>
<dbReference type="GO" id="GO:0005634">
    <property type="term" value="C:nucleus"/>
    <property type="evidence" value="ECO:0007669"/>
    <property type="project" value="UniProtKB-SubCell"/>
</dbReference>
<dbReference type="PANTHER" id="PTHR16288">
    <property type="entry name" value="WD40 REPEAT PROTEIN 4"/>
    <property type="match status" value="1"/>
</dbReference>
<evidence type="ECO:0000256" key="7">
    <source>
        <dbReference type="SAM" id="MobiDB-lite"/>
    </source>
</evidence>
<feature type="region of interest" description="Disordered" evidence="7">
    <location>
        <begin position="201"/>
        <end position="238"/>
    </location>
</feature>
<evidence type="ECO:0000313" key="9">
    <source>
        <dbReference type="Proteomes" id="UP001285441"/>
    </source>
</evidence>